<protein>
    <recommendedName>
        <fullName evidence="4">Protein ROT1</fullName>
    </recommendedName>
    <alternativeName>
        <fullName evidence="3">Protein rot1</fullName>
    </alternativeName>
</protein>
<proteinExistence type="inferred from homology"/>
<evidence type="ECO:0000256" key="4">
    <source>
        <dbReference type="ARBA" id="ARBA00017291"/>
    </source>
</evidence>
<evidence type="ECO:0000256" key="8">
    <source>
        <dbReference type="ARBA" id="ARBA00022989"/>
    </source>
</evidence>
<evidence type="ECO:0000256" key="9">
    <source>
        <dbReference type="ARBA" id="ARBA00023136"/>
    </source>
</evidence>
<comment type="subcellular location">
    <subcellularLocation>
        <location evidence="1">Endoplasmic reticulum membrane</location>
        <topology evidence="1">Single-pass type I membrane protein</topology>
    </subcellularLocation>
</comment>
<reference evidence="11 12" key="1">
    <citation type="journal article" date="2019" name="Nat. Ecol. Evol.">
        <title>Megaphylogeny resolves global patterns of mushroom evolution.</title>
        <authorList>
            <person name="Varga T."/>
            <person name="Krizsan K."/>
            <person name="Foldi C."/>
            <person name="Dima B."/>
            <person name="Sanchez-Garcia M."/>
            <person name="Sanchez-Ramirez S."/>
            <person name="Szollosi G.J."/>
            <person name="Szarkandi J.G."/>
            <person name="Papp V."/>
            <person name="Albert L."/>
            <person name="Andreopoulos W."/>
            <person name="Angelini C."/>
            <person name="Antonin V."/>
            <person name="Barry K.W."/>
            <person name="Bougher N.L."/>
            <person name="Buchanan P."/>
            <person name="Buyck B."/>
            <person name="Bense V."/>
            <person name="Catcheside P."/>
            <person name="Chovatia M."/>
            <person name="Cooper J."/>
            <person name="Damon W."/>
            <person name="Desjardin D."/>
            <person name="Finy P."/>
            <person name="Geml J."/>
            <person name="Haridas S."/>
            <person name="Hughes K."/>
            <person name="Justo A."/>
            <person name="Karasinski D."/>
            <person name="Kautmanova I."/>
            <person name="Kiss B."/>
            <person name="Kocsube S."/>
            <person name="Kotiranta H."/>
            <person name="LaButti K.M."/>
            <person name="Lechner B.E."/>
            <person name="Liimatainen K."/>
            <person name="Lipzen A."/>
            <person name="Lukacs Z."/>
            <person name="Mihaltcheva S."/>
            <person name="Morgado L.N."/>
            <person name="Niskanen T."/>
            <person name="Noordeloos M.E."/>
            <person name="Ohm R.A."/>
            <person name="Ortiz-Santana B."/>
            <person name="Ovrebo C."/>
            <person name="Racz N."/>
            <person name="Riley R."/>
            <person name="Savchenko A."/>
            <person name="Shiryaev A."/>
            <person name="Soop K."/>
            <person name="Spirin V."/>
            <person name="Szebenyi C."/>
            <person name="Tomsovsky M."/>
            <person name="Tulloss R.E."/>
            <person name="Uehling J."/>
            <person name="Grigoriev I.V."/>
            <person name="Vagvolgyi C."/>
            <person name="Papp T."/>
            <person name="Martin F.M."/>
            <person name="Miettinen O."/>
            <person name="Hibbett D.S."/>
            <person name="Nagy L.G."/>
        </authorList>
    </citation>
    <scope>NUCLEOTIDE SEQUENCE [LARGE SCALE GENOMIC DNA]</scope>
    <source>
        <strain evidence="11 12">CBS 309.79</strain>
    </source>
</reference>
<dbReference type="Pfam" id="PF10681">
    <property type="entry name" value="Rot1"/>
    <property type="match status" value="1"/>
</dbReference>
<evidence type="ECO:0000256" key="10">
    <source>
        <dbReference type="SAM" id="SignalP"/>
    </source>
</evidence>
<comment type="similarity">
    <text evidence="2">Belongs to the ROT1 family.</text>
</comment>
<keyword evidence="8" id="KW-1133">Transmembrane helix</keyword>
<name>A0A5C3QML9_9AGAR</name>
<accession>A0A5C3QML9</accession>
<dbReference type="EMBL" id="ML178822">
    <property type="protein sequence ID" value="TFL02598.1"/>
    <property type="molecule type" value="Genomic_DNA"/>
</dbReference>
<evidence type="ECO:0000256" key="7">
    <source>
        <dbReference type="ARBA" id="ARBA00022824"/>
    </source>
</evidence>
<dbReference type="PANTHER" id="PTHR28090">
    <property type="entry name" value="PROTEIN ROT1"/>
    <property type="match status" value="1"/>
</dbReference>
<organism evidence="11 12">
    <name type="scientific">Pterulicium gracile</name>
    <dbReference type="NCBI Taxonomy" id="1884261"/>
    <lineage>
        <taxon>Eukaryota</taxon>
        <taxon>Fungi</taxon>
        <taxon>Dikarya</taxon>
        <taxon>Basidiomycota</taxon>
        <taxon>Agaricomycotina</taxon>
        <taxon>Agaricomycetes</taxon>
        <taxon>Agaricomycetidae</taxon>
        <taxon>Agaricales</taxon>
        <taxon>Pleurotineae</taxon>
        <taxon>Pterulaceae</taxon>
        <taxon>Pterulicium</taxon>
    </lineage>
</organism>
<dbReference type="Proteomes" id="UP000305067">
    <property type="component" value="Unassembled WGS sequence"/>
</dbReference>
<dbReference type="OrthoDB" id="5327821at2759"/>
<gene>
    <name evidence="11" type="ORF">BDV98DRAFT_505304</name>
</gene>
<evidence type="ECO:0000313" key="12">
    <source>
        <dbReference type="Proteomes" id="UP000305067"/>
    </source>
</evidence>
<dbReference type="PANTHER" id="PTHR28090:SF1">
    <property type="entry name" value="PROTEIN ROT1"/>
    <property type="match status" value="1"/>
</dbReference>
<keyword evidence="7" id="KW-0256">Endoplasmic reticulum</keyword>
<keyword evidence="9" id="KW-0472">Membrane</keyword>
<keyword evidence="12" id="KW-1185">Reference proteome</keyword>
<keyword evidence="6 10" id="KW-0732">Signal</keyword>
<evidence type="ECO:0000256" key="6">
    <source>
        <dbReference type="ARBA" id="ARBA00022729"/>
    </source>
</evidence>
<dbReference type="GO" id="GO:0051082">
    <property type="term" value="F:unfolded protein binding"/>
    <property type="evidence" value="ECO:0007669"/>
    <property type="project" value="TreeGrafter"/>
</dbReference>
<evidence type="ECO:0000256" key="5">
    <source>
        <dbReference type="ARBA" id="ARBA00022692"/>
    </source>
</evidence>
<dbReference type="InterPro" id="IPR019623">
    <property type="entry name" value="Rot1"/>
</dbReference>
<evidence type="ECO:0000256" key="1">
    <source>
        <dbReference type="ARBA" id="ARBA00004115"/>
    </source>
</evidence>
<dbReference type="STRING" id="1884261.A0A5C3QML9"/>
<dbReference type="GO" id="GO:0006458">
    <property type="term" value="P:'de novo' protein folding"/>
    <property type="evidence" value="ECO:0007669"/>
    <property type="project" value="InterPro"/>
</dbReference>
<dbReference type="AlphaFoldDB" id="A0A5C3QML9"/>
<feature type="signal peptide" evidence="10">
    <location>
        <begin position="1"/>
        <end position="17"/>
    </location>
</feature>
<sequence>MLFPSLGALLLATSVVAQDLSEFTGTWSSGSGKVITGPNFADPSEAAFKYPDVAGISYSFTESGYFELARYRFISNGSEPNCIRGVLGWLHGTWEVLSNTSIVMTPIWGDGYQQIQDPCGANSNFVENYNGTEIYSTYAFSTDAADGRRRFQLFEHNGVPLPPMFLISETPTMLPTNKLRNVSAPATVDKNKRELGSESGSGDRVNVADKAAVVLSMAALGLSSLLI</sequence>
<dbReference type="GO" id="GO:0005789">
    <property type="term" value="C:endoplasmic reticulum membrane"/>
    <property type="evidence" value="ECO:0007669"/>
    <property type="project" value="UniProtKB-SubCell"/>
</dbReference>
<evidence type="ECO:0000256" key="3">
    <source>
        <dbReference type="ARBA" id="ARBA00016195"/>
    </source>
</evidence>
<evidence type="ECO:0000313" key="11">
    <source>
        <dbReference type="EMBL" id="TFL02598.1"/>
    </source>
</evidence>
<keyword evidence="5" id="KW-0812">Transmembrane</keyword>
<evidence type="ECO:0000256" key="2">
    <source>
        <dbReference type="ARBA" id="ARBA00007149"/>
    </source>
</evidence>
<feature type="chain" id="PRO_5022784803" description="Protein ROT1" evidence="10">
    <location>
        <begin position="18"/>
        <end position="227"/>
    </location>
</feature>